<proteinExistence type="predicted"/>
<reference evidence="1 2" key="1">
    <citation type="submission" date="2023-07" db="EMBL/GenBank/DDBJ databases">
        <title>Genomic Encyclopedia of Type Strains, Phase IV (KMG-IV): sequencing the most valuable type-strain genomes for metagenomic binning, comparative biology and taxonomic classification.</title>
        <authorList>
            <person name="Goeker M."/>
        </authorList>
    </citation>
    <scope>NUCLEOTIDE SEQUENCE [LARGE SCALE GENOMIC DNA]</scope>
    <source>
        <strain evidence="1 2">DSM 100301</strain>
    </source>
</reference>
<protein>
    <submittedName>
        <fullName evidence="1">Uncharacterized protein</fullName>
    </submittedName>
</protein>
<evidence type="ECO:0000313" key="1">
    <source>
        <dbReference type="EMBL" id="MDQ0454295.1"/>
    </source>
</evidence>
<sequence>MDDLLRDVAGAVLLELKGADMAALTEHYGRLLSDLMVEMRAQFDLFKALRAGAEALMGGEDEAAAKQARADLKAASDAISVIVRTLEKIDQLQRQLVRDRAMEDERALDAEPLQQAEARLLALVEAQAEARARVLLEEWQAGGAGVPDG</sequence>
<evidence type="ECO:0000313" key="2">
    <source>
        <dbReference type="Proteomes" id="UP001235269"/>
    </source>
</evidence>
<name>A0ABU0IA00_9HYPH</name>
<dbReference type="RefSeq" id="WP_307156473.1">
    <property type="nucleotide sequence ID" value="NZ_JAUSWH010000001.1"/>
</dbReference>
<organism evidence="1 2">
    <name type="scientific">Rhizobium paknamense</name>
    <dbReference type="NCBI Taxonomy" id="1206817"/>
    <lineage>
        <taxon>Bacteria</taxon>
        <taxon>Pseudomonadati</taxon>
        <taxon>Pseudomonadota</taxon>
        <taxon>Alphaproteobacteria</taxon>
        <taxon>Hyphomicrobiales</taxon>
        <taxon>Rhizobiaceae</taxon>
        <taxon>Rhizobium/Agrobacterium group</taxon>
        <taxon>Rhizobium</taxon>
    </lineage>
</organism>
<dbReference type="Proteomes" id="UP001235269">
    <property type="component" value="Unassembled WGS sequence"/>
</dbReference>
<comment type="caution">
    <text evidence="1">The sequence shown here is derived from an EMBL/GenBank/DDBJ whole genome shotgun (WGS) entry which is preliminary data.</text>
</comment>
<dbReference type="EMBL" id="JAUSWH010000001">
    <property type="protein sequence ID" value="MDQ0454295.1"/>
    <property type="molecule type" value="Genomic_DNA"/>
</dbReference>
<gene>
    <name evidence="1" type="ORF">QO005_000610</name>
</gene>
<keyword evidence="2" id="KW-1185">Reference proteome</keyword>
<accession>A0ABU0IA00</accession>